<dbReference type="OrthoDB" id="5196392at2"/>
<protein>
    <recommendedName>
        <fullName evidence="7">Mce-associated membrane protein</fullName>
    </recommendedName>
</protein>
<organism evidence="5 6">
    <name type="scientific">Gordonia spumicola</name>
    <dbReference type="NCBI Taxonomy" id="589161"/>
    <lineage>
        <taxon>Bacteria</taxon>
        <taxon>Bacillati</taxon>
        <taxon>Actinomycetota</taxon>
        <taxon>Actinomycetes</taxon>
        <taxon>Mycobacteriales</taxon>
        <taxon>Gordoniaceae</taxon>
        <taxon>Gordonia</taxon>
    </lineage>
</organism>
<keyword evidence="4" id="KW-1133">Transmembrane helix</keyword>
<feature type="transmembrane region" description="Helical" evidence="4">
    <location>
        <begin position="72"/>
        <end position="93"/>
    </location>
</feature>
<gene>
    <name evidence="5" type="ORF">nbrc107696_37490</name>
</gene>
<dbReference type="GO" id="GO:0016020">
    <property type="term" value="C:membrane"/>
    <property type="evidence" value="ECO:0007669"/>
    <property type="project" value="UniProtKB-SubCell"/>
</dbReference>
<sequence length="251" mass="25860">MSSESSENRTVDDVDTVSPDKAALEADEAAVEAETVPVTGVAAKARAKAEAQEKAAAADKQLTVSVRTLKKIAAGLVGVAVIAALAFGGWSLYTAKRDLAAFDDSKSAASSFVTKYFTVLFSENQSATALKDAVLPLTTGAFHDRVEKDSQDAVKFAQETKVANFTSTVTSASVKSFDSDQAVVVIAVELKGTSATAPTGGTNLALVQLTVDNVDGDWLVSNFDIVPGMPTASTPDQTTTPAPAPSTQPAG</sequence>
<accession>A0A7I9VDW9</accession>
<dbReference type="PANTHER" id="PTHR37042">
    <property type="entry name" value="OUTER MEMBRANE PROTEIN RV1973"/>
    <property type="match status" value="1"/>
</dbReference>
<dbReference type="PANTHER" id="PTHR37042:SF4">
    <property type="entry name" value="OUTER MEMBRANE PROTEIN RV1973"/>
    <property type="match status" value="1"/>
</dbReference>
<evidence type="ECO:0000313" key="6">
    <source>
        <dbReference type="Proteomes" id="UP000444960"/>
    </source>
</evidence>
<feature type="region of interest" description="Disordered" evidence="3">
    <location>
        <begin position="229"/>
        <end position="251"/>
    </location>
</feature>
<evidence type="ECO:0000256" key="3">
    <source>
        <dbReference type="SAM" id="MobiDB-lite"/>
    </source>
</evidence>
<evidence type="ECO:0000313" key="5">
    <source>
        <dbReference type="EMBL" id="GEE03303.1"/>
    </source>
</evidence>
<evidence type="ECO:0000256" key="1">
    <source>
        <dbReference type="ARBA" id="ARBA00004370"/>
    </source>
</evidence>
<feature type="compositionally biased region" description="Low complexity" evidence="3">
    <location>
        <begin position="230"/>
        <end position="241"/>
    </location>
</feature>
<comment type="caution">
    <text evidence="5">The sequence shown here is derived from an EMBL/GenBank/DDBJ whole genome shotgun (WGS) entry which is preliminary data.</text>
</comment>
<keyword evidence="4" id="KW-0812">Transmembrane</keyword>
<keyword evidence="2 4" id="KW-0472">Membrane</keyword>
<dbReference type="RefSeq" id="WP_161896836.1">
    <property type="nucleotide sequence ID" value="NZ_BJOV01000005.1"/>
</dbReference>
<feature type="compositionally biased region" description="Pro residues" evidence="3">
    <location>
        <begin position="242"/>
        <end position="251"/>
    </location>
</feature>
<evidence type="ECO:0000256" key="4">
    <source>
        <dbReference type="SAM" id="Phobius"/>
    </source>
</evidence>
<evidence type="ECO:0000256" key="2">
    <source>
        <dbReference type="ARBA" id="ARBA00023136"/>
    </source>
</evidence>
<dbReference type="Proteomes" id="UP000444960">
    <property type="component" value="Unassembled WGS sequence"/>
</dbReference>
<reference evidence="6" key="1">
    <citation type="submission" date="2019-06" db="EMBL/GenBank/DDBJ databases">
        <title>Gordonia isolated from sludge of a wastewater treatment plant.</title>
        <authorList>
            <person name="Tamura T."/>
            <person name="Aoyama K."/>
            <person name="Kang Y."/>
            <person name="Saito S."/>
            <person name="Akiyama N."/>
            <person name="Yazawa K."/>
            <person name="Gonoi T."/>
            <person name="Mikami Y."/>
        </authorList>
    </citation>
    <scope>NUCLEOTIDE SEQUENCE [LARGE SCALE GENOMIC DNA]</scope>
    <source>
        <strain evidence="6">NBRC 107696</strain>
    </source>
</reference>
<evidence type="ECO:0008006" key="7">
    <source>
        <dbReference type="Google" id="ProtNLM"/>
    </source>
</evidence>
<name>A0A7I9VDW9_9ACTN</name>
<dbReference type="EMBL" id="BJOV01000005">
    <property type="protein sequence ID" value="GEE03303.1"/>
    <property type="molecule type" value="Genomic_DNA"/>
</dbReference>
<proteinExistence type="predicted"/>
<keyword evidence="6" id="KW-1185">Reference proteome</keyword>
<dbReference type="AlphaFoldDB" id="A0A7I9VDW9"/>
<comment type="subcellular location">
    <subcellularLocation>
        <location evidence="1">Membrane</location>
    </subcellularLocation>
</comment>